<dbReference type="Proteomes" id="UP000231823">
    <property type="component" value="Chromosome"/>
</dbReference>
<evidence type="ECO:0000259" key="1">
    <source>
        <dbReference type="SMART" id="SM00382"/>
    </source>
</evidence>
<dbReference type="RefSeq" id="WP_100916251.1">
    <property type="nucleotide sequence ID" value="NZ_CP025057.1"/>
</dbReference>
<dbReference type="SMART" id="SM00382">
    <property type="entry name" value="AAA"/>
    <property type="match status" value="1"/>
</dbReference>
<dbReference type="SUPFAM" id="SSF52540">
    <property type="entry name" value="P-loop containing nucleoside triphosphate hydrolases"/>
    <property type="match status" value="1"/>
</dbReference>
<dbReference type="Gene3D" id="3.40.50.300">
    <property type="entry name" value="P-loop containing nucleotide triphosphate hydrolases"/>
    <property type="match status" value="1"/>
</dbReference>
<keyword evidence="3" id="KW-1185">Reference proteome</keyword>
<dbReference type="KEGG" id="sfz:SFLOR_v1c01980"/>
<dbReference type="InterPro" id="IPR027417">
    <property type="entry name" value="P-loop_NTPase"/>
</dbReference>
<dbReference type="EMBL" id="CP025057">
    <property type="protein sequence ID" value="AUB31259.1"/>
    <property type="molecule type" value="Genomic_DNA"/>
</dbReference>
<accession>A0A2K8SCR8</accession>
<dbReference type="PANTHER" id="PTHR30050:SF4">
    <property type="entry name" value="ATP-BINDING PROTEIN RV3427C IN INSERTION SEQUENCE-RELATED"/>
    <property type="match status" value="1"/>
</dbReference>
<evidence type="ECO:0000313" key="2">
    <source>
        <dbReference type="EMBL" id="AUB31259.1"/>
    </source>
</evidence>
<proteinExistence type="predicted"/>
<dbReference type="InterPro" id="IPR049050">
    <property type="entry name" value="nSTAND3"/>
</dbReference>
<dbReference type="AlphaFoldDB" id="A0A2K8SCR8"/>
<name>A0A2K8SCR8_9MOLU</name>
<dbReference type="Pfam" id="PF20720">
    <property type="entry name" value="nSTAND3"/>
    <property type="match status" value="1"/>
</dbReference>
<sequence>MKEFNVDQDLEYKSFAKLLNFESKEKGLYIYGKPGVGKSTFLLKFAKNIKNQKISIDNFLIDKYKVMYLNVNNWIKDIQKSWKSEYDDPIKINTSANVLLIDDLGSEFFHNSTMPYILDLFESRYEFIKKNQKEVITIITSNYSVEQLKEKYSKNLSDQVALERLFSRIEGVINLNIKFIGKDKRKENSYLER</sequence>
<feature type="domain" description="AAA+ ATPase" evidence="1">
    <location>
        <begin position="24"/>
        <end position="176"/>
    </location>
</feature>
<dbReference type="InterPro" id="IPR003593">
    <property type="entry name" value="AAA+_ATPase"/>
</dbReference>
<dbReference type="PANTHER" id="PTHR30050">
    <property type="entry name" value="CHROMOSOMAL REPLICATION INITIATOR PROTEIN DNAA"/>
    <property type="match status" value="1"/>
</dbReference>
<evidence type="ECO:0000313" key="3">
    <source>
        <dbReference type="Proteomes" id="UP000231823"/>
    </source>
</evidence>
<reference evidence="2 3" key="1">
    <citation type="submission" date="2017-12" db="EMBL/GenBank/DDBJ databases">
        <title>Complete genome sequence of Spiroplasma floricola 23-6 (ATCC 29989).</title>
        <authorList>
            <person name="Tsai Y.-M."/>
            <person name="Wu P.-S."/>
            <person name="Lo W.-S."/>
            <person name="Kuo C.-H."/>
        </authorList>
    </citation>
    <scope>NUCLEOTIDE SEQUENCE [LARGE SCALE GENOMIC DNA]</scope>
    <source>
        <strain evidence="2 3">23-6</strain>
    </source>
</reference>
<dbReference type="OrthoDB" id="389111at2"/>
<dbReference type="GO" id="GO:0006260">
    <property type="term" value="P:DNA replication"/>
    <property type="evidence" value="ECO:0007669"/>
    <property type="project" value="TreeGrafter"/>
</dbReference>
<organism evidence="2 3">
    <name type="scientific">Spiroplasma floricola 23-6</name>
    <dbReference type="NCBI Taxonomy" id="1336749"/>
    <lineage>
        <taxon>Bacteria</taxon>
        <taxon>Bacillati</taxon>
        <taxon>Mycoplasmatota</taxon>
        <taxon>Mollicutes</taxon>
        <taxon>Entomoplasmatales</taxon>
        <taxon>Spiroplasmataceae</taxon>
        <taxon>Spiroplasma</taxon>
    </lineage>
</organism>
<protein>
    <submittedName>
        <fullName evidence="2">Primosomal protein DnaI</fullName>
    </submittedName>
</protein>
<gene>
    <name evidence="2" type="primary">dnaI</name>
    <name evidence="2" type="ORF">SFLOR_v1c01980</name>
</gene>